<proteinExistence type="predicted"/>
<gene>
    <name evidence="2" type="ORF">GCM10010123_44730</name>
</gene>
<dbReference type="AlphaFoldDB" id="A0A8J3BHZ5"/>
<protein>
    <submittedName>
        <fullName evidence="2">Uncharacterized protein</fullName>
    </submittedName>
</protein>
<feature type="compositionally biased region" description="Basic and acidic residues" evidence="1">
    <location>
        <begin position="1"/>
        <end position="11"/>
    </location>
</feature>
<evidence type="ECO:0000313" key="2">
    <source>
        <dbReference type="EMBL" id="GGK09863.1"/>
    </source>
</evidence>
<feature type="region of interest" description="Disordered" evidence="1">
    <location>
        <begin position="1"/>
        <end position="20"/>
    </location>
</feature>
<reference evidence="2" key="1">
    <citation type="journal article" date="2014" name="Int. J. Syst. Evol. Microbiol.">
        <title>Complete genome sequence of Corynebacterium casei LMG S-19264T (=DSM 44701T), isolated from a smear-ripened cheese.</title>
        <authorList>
            <consortium name="US DOE Joint Genome Institute (JGI-PGF)"/>
            <person name="Walter F."/>
            <person name="Albersmeier A."/>
            <person name="Kalinowski J."/>
            <person name="Ruckert C."/>
        </authorList>
    </citation>
    <scope>NUCLEOTIDE SEQUENCE</scope>
    <source>
        <strain evidence="2">JCM 3090</strain>
    </source>
</reference>
<dbReference type="EMBL" id="BMQB01000014">
    <property type="protein sequence ID" value="GGK09863.1"/>
    <property type="molecule type" value="Genomic_DNA"/>
</dbReference>
<sequence length="67" mass="7555">MKLEFIGKDPDSNGGDSPTVYRCPDRDSYVIQGWKIDAGTLASLNMPAHEDAIEIPSRMLRYLQIEK</sequence>
<dbReference type="RefSeq" id="WP_189172193.1">
    <property type="nucleotide sequence ID" value="NZ_BMQB01000014.1"/>
</dbReference>
<dbReference type="Proteomes" id="UP000649739">
    <property type="component" value="Unassembled WGS sequence"/>
</dbReference>
<evidence type="ECO:0000256" key="1">
    <source>
        <dbReference type="SAM" id="MobiDB-lite"/>
    </source>
</evidence>
<name>A0A8J3BHZ5_9ACTN</name>
<keyword evidence="3" id="KW-1185">Reference proteome</keyword>
<reference evidence="2" key="2">
    <citation type="submission" date="2020-09" db="EMBL/GenBank/DDBJ databases">
        <authorList>
            <person name="Sun Q."/>
            <person name="Ohkuma M."/>
        </authorList>
    </citation>
    <scope>NUCLEOTIDE SEQUENCE</scope>
    <source>
        <strain evidence="2">JCM 3090</strain>
    </source>
</reference>
<organism evidence="2 3">
    <name type="scientific">Pilimelia anulata</name>
    <dbReference type="NCBI Taxonomy" id="53371"/>
    <lineage>
        <taxon>Bacteria</taxon>
        <taxon>Bacillati</taxon>
        <taxon>Actinomycetota</taxon>
        <taxon>Actinomycetes</taxon>
        <taxon>Micromonosporales</taxon>
        <taxon>Micromonosporaceae</taxon>
        <taxon>Pilimelia</taxon>
    </lineage>
</organism>
<accession>A0A8J3BHZ5</accession>
<comment type="caution">
    <text evidence="2">The sequence shown here is derived from an EMBL/GenBank/DDBJ whole genome shotgun (WGS) entry which is preliminary data.</text>
</comment>
<evidence type="ECO:0000313" key="3">
    <source>
        <dbReference type="Proteomes" id="UP000649739"/>
    </source>
</evidence>